<dbReference type="GO" id="GO:0046872">
    <property type="term" value="F:metal ion binding"/>
    <property type="evidence" value="ECO:0007669"/>
    <property type="project" value="UniProtKB-KW"/>
</dbReference>
<dbReference type="InterPro" id="IPR020542">
    <property type="entry name" value="Asp_carbamoyltrfase_reg_C"/>
</dbReference>
<protein>
    <recommendedName>
        <fullName evidence="3 7">Aspartate carbamoyltransferase regulatory chain</fullName>
    </recommendedName>
</protein>
<feature type="domain" description="Aspartate carbamoyltransferase regulatory subunit C-terminal" evidence="9">
    <location>
        <begin position="103"/>
        <end position="150"/>
    </location>
</feature>
<evidence type="ECO:0000313" key="13">
    <source>
        <dbReference type="Proteomes" id="UP001164748"/>
    </source>
</evidence>
<proteinExistence type="inferred from homology"/>
<reference evidence="11" key="2">
    <citation type="submission" date="2022-09" db="EMBL/GenBank/DDBJ databases">
        <authorList>
            <person name="Li Z.-J."/>
        </authorList>
    </citation>
    <scope>NUCLEOTIDE SEQUENCE</scope>
    <source>
        <strain evidence="11">TGB11</strain>
    </source>
</reference>
<dbReference type="GO" id="GO:0016740">
    <property type="term" value="F:transferase activity"/>
    <property type="evidence" value="ECO:0007669"/>
    <property type="project" value="UniProtKB-KW"/>
</dbReference>
<dbReference type="Gene3D" id="3.30.70.140">
    <property type="entry name" value="Aspartate carbamoyltransferase regulatory subunit, N-terminal domain"/>
    <property type="match status" value="1"/>
</dbReference>
<evidence type="ECO:0000256" key="7">
    <source>
        <dbReference type="HAMAP-Rule" id="MF_00002"/>
    </source>
</evidence>
<sequence length="155" mass="17217">MSTDNKLQVEAICHGTVIDHIPAHIGFKILNLFQMHGSDQRITIGLNLPSSALGSKDLIKIENVVISEDQASQLALYAPQATVNQIEDYQVVAKLPLTLPEVIQGVFRCPNSNCITHGEPAVDSSFRVLSEADDVKLRCKYCEKVFSREIMTERH</sequence>
<accession>A0A854FF69</accession>
<dbReference type="Proteomes" id="UP000188726">
    <property type="component" value="Unassembled WGS sequence"/>
</dbReference>
<dbReference type="RefSeq" id="WP_069363326.1">
    <property type="nucleotide sequence ID" value="NZ_CP114586.1"/>
</dbReference>
<dbReference type="InterPro" id="IPR020545">
    <property type="entry name" value="Asp_carbamoyltransf_reg_N"/>
</dbReference>
<comment type="similarity">
    <text evidence="2 7">Belongs to the PyrI family.</text>
</comment>
<dbReference type="InterPro" id="IPR036792">
    <property type="entry name" value="Asp_carbatrfase_reg_C_sf"/>
</dbReference>
<dbReference type="GO" id="GO:0006207">
    <property type="term" value="P:'de novo' pyrimidine nucleobase biosynthetic process"/>
    <property type="evidence" value="ECO:0007669"/>
    <property type="project" value="InterPro"/>
</dbReference>
<dbReference type="SUPFAM" id="SSF57825">
    <property type="entry name" value="Aspartate carbamoyltransferase, Regulatory-chain, C-terminal domain"/>
    <property type="match status" value="1"/>
</dbReference>
<comment type="function">
    <text evidence="1 7">Involved in allosteric regulation of aspartate carbamoyltransferase.</text>
</comment>
<feature type="binding site" evidence="7">
    <location>
        <position position="109"/>
    </location>
    <ligand>
        <name>Zn(2+)</name>
        <dbReference type="ChEBI" id="CHEBI:29105"/>
    </ligand>
</feature>
<comment type="subunit">
    <text evidence="7">Contains catalytic and regulatory chains.</text>
</comment>
<keyword evidence="11" id="KW-0808">Transferase</keyword>
<keyword evidence="6 7" id="KW-0665">Pyrimidine biosynthesis</keyword>
<keyword evidence="4 7" id="KW-0479">Metal-binding</keyword>
<dbReference type="Gene3D" id="2.30.30.20">
    <property type="entry name" value="Aspartate carbamoyltransferase regulatory subunit, C-terminal domain"/>
    <property type="match status" value="1"/>
</dbReference>
<evidence type="ECO:0000313" key="12">
    <source>
        <dbReference type="Proteomes" id="UP000188726"/>
    </source>
</evidence>
<dbReference type="PANTHER" id="PTHR35805:SF1">
    <property type="entry name" value="ASPARTATE CARBAMOYLTRANSFERASE REGULATORY CHAIN"/>
    <property type="match status" value="1"/>
</dbReference>
<dbReference type="SUPFAM" id="SSF54893">
    <property type="entry name" value="Aspartate carbamoyltransferase, Regulatory-chain, N-terminal domain"/>
    <property type="match status" value="1"/>
</dbReference>
<dbReference type="GeneID" id="89608343"/>
<name>A0A854FF69_9GAMM</name>
<dbReference type="EMBL" id="MUEO01000010">
    <property type="protein sequence ID" value="OOE44968.1"/>
    <property type="molecule type" value="Genomic_DNA"/>
</dbReference>
<dbReference type="GO" id="GO:0009347">
    <property type="term" value="C:aspartate carbamoyltransferase complex"/>
    <property type="evidence" value="ECO:0007669"/>
    <property type="project" value="InterPro"/>
</dbReference>
<dbReference type="Pfam" id="PF02748">
    <property type="entry name" value="PyrI_C"/>
    <property type="match status" value="1"/>
</dbReference>
<evidence type="ECO:0000259" key="9">
    <source>
        <dbReference type="Pfam" id="PF02748"/>
    </source>
</evidence>
<evidence type="ECO:0000256" key="3">
    <source>
        <dbReference type="ARBA" id="ARBA00021764"/>
    </source>
</evidence>
<keyword evidence="5 7" id="KW-0862">Zinc</keyword>
<dbReference type="InterPro" id="IPR002801">
    <property type="entry name" value="Asp_carbamoylTrfase_reg"/>
</dbReference>
<organism evidence="11 13">
    <name type="scientific">Salinivibrio kushneri</name>
    <dbReference type="NCBI Taxonomy" id="1908198"/>
    <lineage>
        <taxon>Bacteria</taxon>
        <taxon>Pseudomonadati</taxon>
        <taxon>Pseudomonadota</taxon>
        <taxon>Gammaproteobacteria</taxon>
        <taxon>Vibrionales</taxon>
        <taxon>Vibrionaceae</taxon>
        <taxon>Salinivibrio</taxon>
    </lineage>
</organism>
<evidence type="ECO:0000256" key="6">
    <source>
        <dbReference type="ARBA" id="ARBA00022975"/>
    </source>
</evidence>
<evidence type="ECO:0000256" key="1">
    <source>
        <dbReference type="ARBA" id="ARBA00002565"/>
    </source>
</evidence>
<comment type="cofactor">
    <cofactor evidence="7">
        <name>Zn(2+)</name>
        <dbReference type="ChEBI" id="CHEBI:29105"/>
    </cofactor>
    <text evidence="7">Binds 1 zinc ion per subunit.</text>
</comment>
<evidence type="ECO:0000256" key="4">
    <source>
        <dbReference type="ARBA" id="ARBA00022723"/>
    </source>
</evidence>
<gene>
    <name evidence="7 11" type="primary">pyrI</name>
    <name evidence="10" type="ORF">BZG09_05785</name>
    <name evidence="11" type="ORF">N8M53_01745</name>
</gene>
<evidence type="ECO:0000313" key="11">
    <source>
        <dbReference type="EMBL" id="WBA08975.1"/>
    </source>
</evidence>
<evidence type="ECO:0000259" key="8">
    <source>
        <dbReference type="Pfam" id="PF01948"/>
    </source>
</evidence>
<reference evidence="10 12" key="1">
    <citation type="journal article" date="2017" name="Genome Announc.">
        <title>Draft Genome Sequences of Salinivibrio proteolyticus, Salinivibrio sharmensis, Salinivibrio siamensis, Salinivibrio costicola subsp. alcaliphilus, Salinivibrio costicola subsp. vallismortis, and 29 New Isolates Belonging to the Genus Salinivibrio.</title>
        <authorList>
            <person name="Lopez-Hermoso C."/>
            <person name="de la Haba R.R."/>
            <person name="Sanchez-Porro C."/>
            <person name="Bayliss S.C."/>
            <person name="Feil E.J."/>
            <person name="Ventosa A."/>
        </authorList>
    </citation>
    <scope>NUCLEOTIDE SEQUENCE [LARGE SCALE GENOMIC DNA]</scope>
    <source>
        <strain evidence="10 12">IC202</strain>
    </source>
</reference>
<dbReference type="HAMAP" id="MF_00002">
    <property type="entry name" value="Asp_carb_tr_reg"/>
    <property type="match status" value="1"/>
</dbReference>
<dbReference type="NCBIfam" id="TIGR00240">
    <property type="entry name" value="ATCase_reg"/>
    <property type="match status" value="1"/>
</dbReference>
<evidence type="ECO:0000256" key="2">
    <source>
        <dbReference type="ARBA" id="ARBA00010498"/>
    </source>
</evidence>
<feature type="binding site" evidence="7">
    <location>
        <position position="142"/>
    </location>
    <ligand>
        <name>Zn(2+)</name>
        <dbReference type="ChEBI" id="CHEBI:29105"/>
    </ligand>
</feature>
<dbReference type="AlphaFoldDB" id="A0A854FF69"/>
<dbReference type="GO" id="GO:0006221">
    <property type="term" value="P:pyrimidine nucleotide biosynthetic process"/>
    <property type="evidence" value="ECO:0007669"/>
    <property type="project" value="UniProtKB-UniRule"/>
</dbReference>
<dbReference type="Pfam" id="PF01948">
    <property type="entry name" value="PyrI"/>
    <property type="match status" value="1"/>
</dbReference>
<feature type="binding site" evidence="7">
    <location>
        <position position="139"/>
    </location>
    <ligand>
        <name>Zn(2+)</name>
        <dbReference type="ChEBI" id="CHEBI:29105"/>
    </ligand>
</feature>
<dbReference type="Proteomes" id="UP001164748">
    <property type="component" value="Chromosome"/>
</dbReference>
<dbReference type="PANTHER" id="PTHR35805">
    <property type="entry name" value="ASPARTATE CARBAMOYLTRANSFERASE REGULATORY CHAIN"/>
    <property type="match status" value="1"/>
</dbReference>
<dbReference type="EMBL" id="CP114588">
    <property type="protein sequence ID" value="WBA08975.1"/>
    <property type="molecule type" value="Genomic_DNA"/>
</dbReference>
<feature type="domain" description="Aspartate carbamoyltransferase regulatory subunit N-terminal" evidence="8">
    <location>
        <begin position="7"/>
        <end position="96"/>
    </location>
</feature>
<evidence type="ECO:0000256" key="5">
    <source>
        <dbReference type="ARBA" id="ARBA00022833"/>
    </source>
</evidence>
<evidence type="ECO:0000313" key="10">
    <source>
        <dbReference type="EMBL" id="OOE44968.1"/>
    </source>
</evidence>
<dbReference type="InterPro" id="IPR036793">
    <property type="entry name" value="Asp_carbatrfase_reg_N_sf"/>
</dbReference>
<feature type="binding site" evidence="7">
    <location>
        <position position="114"/>
    </location>
    <ligand>
        <name>Zn(2+)</name>
        <dbReference type="ChEBI" id="CHEBI:29105"/>
    </ligand>
</feature>